<dbReference type="Gene3D" id="3.30.40.10">
    <property type="entry name" value="Zinc/RING finger domain, C3HC4 (zinc finger)"/>
    <property type="match status" value="1"/>
</dbReference>
<dbReference type="InterPro" id="IPR013083">
    <property type="entry name" value="Znf_RING/FYVE/PHD"/>
</dbReference>
<dbReference type="GO" id="GO:0004842">
    <property type="term" value="F:ubiquitin-protein transferase activity"/>
    <property type="evidence" value="ECO:0007669"/>
    <property type="project" value="InterPro"/>
</dbReference>
<keyword evidence="3" id="KW-1185">Reference proteome</keyword>
<dbReference type="Pfam" id="PF04564">
    <property type="entry name" value="U-box"/>
    <property type="match status" value="1"/>
</dbReference>
<dbReference type="EMBL" id="GL433855">
    <property type="protein sequence ID" value="EFN52631.1"/>
    <property type="molecule type" value="Genomic_DNA"/>
</dbReference>
<dbReference type="KEGG" id="cvr:CHLNCDRAFT_138721"/>
<dbReference type="GeneID" id="17352053"/>
<dbReference type="InterPro" id="IPR052085">
    <property type="entry name" value="WD-SAM-U-box"/>
</dbReference>
<name>E1ZNM3_CHLVA</name>
<dbReference type="InterPro" id="IPR003613">
    <property type="entry name" value="Ubox_domain"/>
</dbReference>
<dbReference type="GO" id="GO:0016567">
    <property type="term" value="P:protein ubiquitination"/>
    <property type="evidence" value="ECO:0007669"/>
    <property type="project" value="UniProtKB-UniPathway"/>
</dbReference>
<dbReference type="AlphaFoldDB" id="E1ZNM3"/>
<dbReference type="CDD" id="cd16655">
    <property type="entry name" value="RING-Ubox_WDSUB1-like"/>
    <property type="match status" value="1"/>
</dbReference>
<dbReference type="InParanoid" id="E1ZNM3"/>
<accession>E1ZNM3</accession>
<organism evidence="3">
    <name type="scientific">Chlorella variabilis</name>
    <name type="common">Green alga</name>
    <dbReference type="NCBI Taxonomy" id="554065"/>
    <lineage>
        <taxon>Eukaryota</taxon>
        <taxon>Viridiplantae</taxon>
        <taxon>Chlorophyta</taxon>
        <taxon>core chlorophytes</taxon>
        <taxon>Trebouxiophyceae</taxon>
        <taxon>Chlorellales</taxon>
        <taxon>Chlorellaceae</taxon>
        <taxon>Chlorella clade</taxon>
        <taxon>Chlorella</taxon>
    </lineage>
</organism>
<evidence type="ECO:0000313" key="3">
    <source>
        <dbReference type="Proteomes" id="UP000008141"/>
    </source>
</evidence>
<dbReference type="SUPFAM" id="SSF57850">
    <property type="entry name" value="RING/U-box"/>
    <property type="match status" value="1"/>
</dbReference>
<sequence>MGAQGHEEEELLQLLGIHSEDELPPFSIGFAASSSSCAWALPPELYCPITREPMRDPVLAADSHTYERDAIEAWIARQQAAGQQATSPLTNLPLAHTELAPNRVVRSLTATLAGAWDACAG</sequence>
<dbReference type="PROSITE" id="PS51698">
    <property type="entry name" value="U_BOX"/>
    <property type="match status" value="1"/>
</dbReference>
<protein>
    <recommendedName>
        <fullName evidence="1">U-box domain-containing protein</fullName>
    </recommendedName>
</protein>
<feature type="domain" description="U-box" evidence="1">
    <location>
        <begin position="40"/>
        <end position="119"/>
    </location>
</feature>
<dbReference type="OrthoDB" id="10064100at2759"/>
<dbReference type="RefSeq" id="XP_005844733.1">
    <property type="nucleotide sequence ID" value="XM_005844671.1"/>
</dbReference>
<dbReference type="PANTHER" id="PTHR46573:SF1">
    <property type="entry name" value="WD REPEAT, SAM AND U-BOX DOMAIN-CONTAINING PROTEIN 1"/>
    <property type="match status" value="1"/>
</dbReference>
<gene>
    <name evidence="2" type="ORF">CHLNCDRAFT_138721</name>
</gene>
<dbReference type="STRING" id="554065.E1ZNM3"/>
<proteinExistence type="predicted"/>
<evidence type="ECO:0000313" key="2">
    <source>
        <dbReference type="EMBL" id="EFN52631.1"/>
    </source>
</evidence>
<dbReference type="UniPathway" id="UPA00143"/>
<evidence type="ECO:0000259" key="1">
    <source>
        <dbReference type="PROSITE" id="PS51698"/>
    </source>
</evidence>
<dbReference type="Proteomes" id="UP000008141">
    <property type="component" value="Unassembled WGS sequence"/>
</dbReference>
<dbReference type="SMART" id="SM00504">
    <property type="entry name" value="Ubox"/>
    <property type="match status" value="1"/>
</dbReference>
<reference evidence="2 3" key="1">
    <citation type="journal article" date="2010" name="Plant Cell">
        <title>The Chlorella variabilis NC64A genome reveals adaptation to photosymbiosis, coevolution with viruses, and cryptic sex.</title>
        <authorList>
            <person name="Blanc G."/>
            <person name="Duncan G."/>
            <person name="Agarkova I."/>
            <person name="Borodovsky M."/>
            <person name="Gurnon J."/>
            <person name="Kuo A."/>
            <person name="Lindquist E."/>
            <person name="Lucas S."/>
            <person name="Pangilinan J."/>
            <person name="Polle J."/>
            <person name="Salamov A."/>
            <person name="Terry A."/>
            <person name="Yamada T."/>
            <person name="Dunigan D.D."/>
            <person name="Grigoriev I.V."/>
            <person name="Claverie J.M."/>
            <person name="Van Etten J.L."/>
        </authorList>
    </citation>
    <scope>NUCLEOTIDE SEQUENCE [LARGE SCALE GENOMIC DNA]</scope>
    <source>
        <strain evidence="2 3">NC64A</strain>
    </source>
</reference>
<dbReference type="PANTHER" id="PTHR46573">
    <property type="entry name" value="WD REPEAT, SAM AND U-BOX DOMAIN-CONTAINING PROTEIN 1"/>
    <property type="match status" value="1"/>
</dbReference>